<dbReference type="EMBL" id="VIWX01000002">
    <property type="protein sequence ID" value="TWF95526.1"/>
    <property type="molecule type" value="Genomic_DNA"/>
</dbReference>
<evidence type="ECO:0000313" key="3">
    <source>
        <dbReference type="EMBL" id="TWF95526.1"/>
    </source>
</evidence>
<keyword evidence="2" id="KW-1133">Transmembrane helix</keyword>
<gene>
    <name evidence="3" type="ORF">FHU35_12523</name>
</gene>
<dbReference type="RefSeq" id="WP_145738514.1">
    <property type="nucleotide sequence ID" value="NZ_VIWX01000002.1"/>
</dbReference>
<sequence>MTTYAEFDGERVEVGPGGEATATFTVRNDTDIVEAYEFEVVGECAAWTAVVPERLPVYPGEQGTVTLILRPPLSADVRAGEVPLAVRVVPAEQSDLVAVPETTVVITPFHRFRGVLTPQRRRAWRSGRFLVSLHNQGNTPVEVPLSATDPAEELSFSFKSERIGLEPGERTDVRLRARAGGLIWFGKPAGKPFHVNTSTGAEPGTGDPLGQEEIDGELVQLPLLPKWLLALLALLLALLLFWFTLALPVLTSAAQEAAEQKAEQLAADGKLAPPQPPAGEPQPEEPAGGPPPPPVNPAETGAQHAATIEVRTRPGGTGASPYVVPEGQDFYVTDLVLANYQGDEGLLTIEFDDRTITTIALETFRNQDYHWVTPIKVPSEARIEATVRCARPGTPPYGPTASRCVQQLNVSGTLAAAPR</sequence>
<accession>A0A561U831</accession>
<feature type="transmembrane region" description="Helical" evidence="2">
    <location>
        <begin position="227"/>
        <end position="250"/>
    </location>
</feature>
<keyword evidence="4" id="KW-1185">Reference proteome</keyword>
<evidence type="ECO:0000256" key="1">
    <source>
        <dbReference type="SAM" id="MobiDB-lite"/>
    </source>
</evidence>
<proteinExistence type="predicted"/>
<protein>
    <recommendedName>
        <fullName evidence="5">Hydrolytic protein</fullName>
    </recommendedName>
</protein>
<organism evidence="3 4">
    <name type="scientific">Saccharopolyspora dendranthemae</name>
    <dbReference type="NCBI Taxonomy" id="1181886"/>
    <lineage>
        <taxon>Bacteria</taxon>
        <taxon>Bacillati</taxon>
        <taxon>Actinomycetota</taxon>
        <taxon>Actinomycetes</taxon>
        <taxon>Pseudonocardiales</taxon>
        <taxon>Pseudonocardiaceae</taxon>
        <taxon>Saccharopolyspora</taxon>
    </lineage>
</organism>
<comment type="caution">
    <text evidence="3">The sequence shown here is derived from an EMBL/GenBank/DDBJ whole genome shotgun (WGS) entry which is preliminary data.</text>
</comment>
<dbReference type="Proteomes" id="UP000316184">
    <property type="component" value="Unassembled WGS sequence"/>
</dbReference>
<keyword evidence="2" id="KW-0812">Transmembrane</keyword>
<feature type="region of interest" description="Disordered" evidence="1">
    <location>
        <begin position="261"/>
        <end position="303"/>
    </location>
</feature>
<keyword evidence="2" id="KW-0472">Membrane</keyword>
<evidence type="ECO:0008006" key="5">
    <source>
        <dbReference type="Google" id="ProtNLM"/>
    </source>
</evidence>
<evidence type="ECO:0000313" key="4">
    <source>
        <dbReference type="Proteomes" id="UP000316184"/>
    </source>
</evidence>
<name>A0A561U831_9PSEU</name>
<reference evidence="3 4" key="1">
    <citation type="submission" date="2019-06" db="EMBL/GenBank/DDBJ databases">
        <title>Sequencing the genomes of 1000 actinobacteria strains.</title>
        <authorList>
            <person name="Klenk H.-P."/>
        </authorList>
    </citation>
    <scope>NUCLEOTIDE SEQUENCE [LARGE SCALE GENOMIC DNA]</scope>
    <source>
        <strain evidence="3 4">DSM 46699</strain>
    </source>
</reference>
<evidence type="ECO:0000256" key="2">
    <source>
        <dbReference type="SAM" id="Phobius"/>
    </source>
</evidence>
<dbReference type="OrthoDB" id="3444343at2"/>
<dbReference type="AlphaFoldDB" id="A0A561U831"/>